<dbReference type="EMBL" id="JAHCTB010000001">
    <property type="protein sequence ID" value="MBT0607121.1"/>
    <property type="molecule type" value="Genomic_DNA"/>
</dbReference>
<accession>A0ABS5S1Q0</accession>
<name>A0ABS5S1Q0_9FLAO</name>
<keyword evidence="10" id="KW-1185">Reference proteome</keyword>
<keyword evidence="3 7" id="KW-0540">Nuclease</keyword>
<dbReference type="Pfam" id="PF00825">
    <property type="entry name" value="Ribonuclease_P"/>
    <property type="match status" value="1"/>
</dbReference>
<evidence type="ECO:0000256" key="7">
    <source>
        <dbReference type="HAMAP-Rule" id="MF_00227"/>
    </source>
</evidence>
<gene>
    <name evidence="7 9" type="primary">rnpA</name>
    <name evidence="9" type="ORF">KIV10_02895</name>
</gene>
<dbReference type="NCBIfam" id="TIGR00188">
    <property type="entry name" value="rnpA"/>
    <property type="match status" value="1"/>
</dbReference>
<evidence type="ECO:0000256" key="6">
    <source>
        <dbReference type="ARBA" id="ARBA00022884"/>
    </source>
</evidence>
<dbReference type="SUPFAM" id="SSF54211">
    <property type="entry name" value="Ribosomal protein S5 domain 2-like"/>
    <property type="match status" value="1"/>
</dbReference>
<proteinExistence type="inferred from homology"/>
<dbReference type="InterPro" id="IPR020568">
    <property type="entry name" value="Ribosomal_Su5_D2-typ_SF"/>
</dbReference>
<dbReference type="InterPro" id="IPR020539">
    <property type="entry name" value="RNase_P_CS"/>
</dbReference>
<evidence type="ECO:0000313" key="10">
    <source>
        <dbReference type="Proteomes" id="UP001297092"/>
    </source>
</evidence>
<evidence type="ECO:0000256" key="3">
    <source>
        <dbReference type="ARBA" id="ARBA00022722"/>
    </source>
</evidence>
<dbReference type="InterPro" id="IPR000100">
    <property type="entry name" value="RNase_P"/>
</dbReference>
<keyword evidence="5 7" id="KW-0378">Hydrolase</keyword>
<dbReference type="EC" id="3.1.26.5" evidence="7 8"/>
<evidence type="ECO:0000256" key="5">
    <source>
        <dbReference type="ARBA" id="ARBA00022801"/>
    </source>
</evidence>
<evidence type="ECO:0000256" key="1">
    <source>
        <dbReference type="ARBA" id="ARBA00002663"/>
    </source>
</evidence>
<dbReference type="Proteomes" id="UP001297092">
    <property type="component" value="Unassembled WGS sequence"/>
</dbReference>
<comment type="subunit">
    <text evidence="7">Consists of a catalytic RNA component (M1 or rnpB) and a protein subunit.</text>
</comment>
<sequence length="137" mass="16197">MKPCSYISAGSFYIYLVNQNFPKREKLKSSKTIERLFLQGKQHSQFPIKVFFIVEEKEEVSQAAFAVPKRNFKSAVDRNRVKRLLREAYRHNKQPIVEINGKKFVMLFLFLGKIKPQYAQLEKAMVKLLKKLRDENN</sequence>
<comment type="similarity">
    <text evidence="7">Belongs to the RnpA family.</text>
</comment>
<comment type="caution">
    <text evidence="9">The sequence shown here is derived from an EMBL/GenBank/DDBJ whole genome shotgun (WGS) entry which is preliminary data.</text>
</comment>
<evidence type="ECO:0000313" key="9">
    <source>
        <dbReference type="EMBL" id="MBT0607121.1"/>
    </source>
</evidence>
<organism evidence="9 10">
    <name type="scientific">Aequorivita echinoideorum</name>
    <dbReference type="NCBI Taxonomy" id="1549647"/>
    <lineage>
        <taxon>Bacteria</taxon>
        <taxon>Pseudomonadati</taxon>
        <taxon>Bacteroidota</taxon>
        <taxon>Flavobacteriia</taxon>
        <taxon>Flavobacteriales</taxon>
        <taxon>Flavobacteriaceae</taxon>
        <taxon>Aequorivita</taxon>
    </lineage>
</organism>
<dbReference type="Gene3D" id="3.30.230.10">
    <property type="match status" value="1"/>
</dbReference>
<dbReference type="InterPro" id="IPR014721">
    <property type="entry name" value="Ribsml_uS5_D2-typ_fold_subgr"/>
</dbReference>
<comment type="function">
    <text evidence="1 7">RNaseP catalyzes the removal of the 5'-leader sequence from pre-tRNA to produce the mature 5'-terminus. It can also cleave other RNA substrates such as 4.5S RNA. The protein component plays an auxiliary but essential role in vivo by binding to the 5'-leader sequence and broadening the substrate specificity of the ribozyme.</text>
</comment>
<reference evidence="9 10" key="1">
    <citation type="submission" date="2021-05" db="EMBL/GenBank/DDBJ databases">
        <title>Aequorivita echinoideorum JCM 30378 genome.</title>
        <authorList>
            <person name="Zhang H."/>
            <person name="Li C."/>
        </authorList>
    </citation>
    <scope>NUCLEOTIDE SEQUENCE [LARGE SCALE GENOMIC DNA]</scope>
    <source>
        <strain evidence="9 10">JCM30378</strain>
    </source>
</reference>
<comment type="catalytic activity">
    <reaction evidence="7">
        <text>Endonucleolytic cleavage of RNA, removing 5'-extranucleotides from tRNA precursor.</text>
        <dbReference type="EC" id="3.1.26.5"/>
    </reaction>
</comment>
<evidence type="ECO:0000256" key="2">
    <source>
        <dbReference type="ARBA" id="ARBA00022694"/>
    </source>
</evidence>
<dbReference type="GO" id="GO:0004526">
    <property type="term" value="F:ribonuclease P activity"/>
    <property type="evidence" value="ECO:0007669"/>
    <property type="project" value="UniProtKB-EC"/>
</dbReference>
<dbReference type="PANTHER" id="PTHR33992:SF1">
    <property type="entry name" value="RIBONUCLEASE P PROTEIN COMPONENT"/>
    <property type="match status" value="1"/>
</dbReference>
<evidence type="ECO:0000256" key="8">
    <source>
        <dbReference type="NCBIfam" id="TIGR00188"/>
    </source>
</evidence>
<dbReference type="PROSITE" id="PS00648">
    <property type="entry name" value="RIBONUCLEASE_P"/>
    <property type="match status" value="1"/>
</dbReference>
<dbReference type="HAMAP" id="MF_00227">
    <property type="entry name" value="RNase_P"/>
    <property type="match status" value="1"/>
</dbReference>
<evidence type="ECO:0000256" key="4">
    <source>
        <dbReference type="ARBA" id="ARBA00022759"/>
    </source>
</evidence>
<protein>
    <recommendedName>
        <fullName evidence="7 8">Ribonuclease P protein component</fullName>
        <shortName evidence="7">RNase P protein</shortName>
        <shortName evidence="7">RNaseP protein</shortName>
        <ecNumber evidence="7 8">3.1.26.5</ecNumber>
    </recommendedName>
    <alternativeName>
        <fullName evidence="7">Protein C5</fullName>
    </alternativeName>
</protein>
<keyword evidence="4 7" id="KW-0255">Endonuclease</keyword>
<keyword evidence="6 7" id="KW-0694">RNA-binding</keyword>
<keyword evidence="2 7" id="KW-0819">tRNA processing</keyword>
<dbReference type="PANTHER" id="PTHR33992">
    <property type="entry name" value="RIBONUCLEASE P PROTEIN COMPONENT"/>
    <property type="match status" value="1"/>
</dbReference>